<evidence type="ECO:0000256" key="3">
    <source>
        <dbReference type="PROSITE-ProRule" id="PRU00339"/>
    </source>
</evidence>
<feature type="repeat" description="TPR" evidence="3">
    <location>
        <begin position="75"/>
        <end position="108"/>
    </location>
</feature>
<dbReference type="Pfam" id="PF13432">
    <property type="entry name" value="TPR_16"/>
    <property type="match status" value="2"/>
</dbReference>
<dbReference type="Pfam" id="PF01075">
    <property type="entry name" value="Glyco_transf_9"/>
    <property type="match status" value="1"/>
</dbReference>
<feature type="repeat" description="TPR" evidence="3">
    <location>
        <begin position="143"/>
        <end position="176"/>
    </location>
</feature>
<dbReference type="InterPro" id="IPR011990">
    <property type="entry name" value="TPR-like_helical_dom_sf"/>
</dbReference>
<protein>
    <submittedName>
        <fullName evidence="4">Tetratricopeptide repeat protein</fullName>
    </submittedName>
</protein>
<dbReference type="InterPro" id="IPR019734">
    <property type="entry name" value="TPR_rpt"/>
</dbReference>
<evidence type="ECO:0000313" key="4">
    <source>
        <dbReference type="EMBL" id="MET7014688.1"/>
    </source>
</evidence>
<gene>
    <name evidence="4" type="ORF">ABXR19_10855</name>
</gene>
<feature type="repeat" description="TPR" evidence="3">
    <location>
        <begin position="109"/>
        <end position="142"/>
    </location>
</feature>
<keyword evidence="2 3" id="KW-0802">TPR repeat</keyword>
<evidence type="ECO:0000313" key="5">
    <source>
        <dbReference type="Proteomes" id="UP001549691"/>
    </source>
</evidence>
<dbReference type="Gene3D" id="3.40.50.2000">
    <property type="entry name" value="Glycogen Phosphorylase B"/>
    <property type="match status" value="1"/>
</dbReference>
<dbReference type="RefSeq" id="WP_354601147.1">
    <property type="nucleotide sequence ID" value="NZ_JBEWZI010000010.1"/>
</dbReference>
<evidence type="ECO:0000256" key="1">
    <source>
        <dbReference type="ARBA" id="ARBA00022737"/>
    </source>
</evidence>
<reference evidence="4 5" key="1">
    <citation type="submission" date="2024-07" db="EMBL/GenBank/DDBJ databases">
        <title>Uliginosibacterium flavum JJ3220;KACC:17644.</title>
        <authorList>
            <person name="Kim M.K."/>
        </authorList>
    </citation>
    <scope>NUCLEOTIDE SEQUENCE [LARGE SCALE GENOMIC DNA]</scope>
    <source>
        <strain evidence="4 5">KACC:17644</strain>
    </source>
</reference>
<dbReference type="PANTHER" id="PTHR44858:SF1">
    <property type="entry name" value="UDP-N-ACETYLGLUCOSAMINE--PEPTIDE N-ACETYLGLUCOSAMINYLTRANSFERASE SPINDLY-RELATED"/>
    <property type="match status" value="1"/>
</dbReference>
<evidence type="ECO:0000256" key="2">
    <source>
        <dbReference type="ARBA" id="ARBA00022803"/>
    </source>
</evidence>
<dbReference type="EMBL" id="JBEWZI010000010">
    <property type="protein sequence ID" value="MET7014688.1"/>
    <property type="molecule type" value="Genomic_DNA"/>
</dbReference>
<dbReference type="Proteomes" id="UP001549691">
    <property type="component" value="Unassembled WGS sequence"/>
</dbReference>
<keyword evidence="1" id="KW-0677">Repeat</keyword>
<dbReference type="InterPro" id="IPR002201">
    <property type="entry name" value="Glyco_trans_9"/>
</dbReference>
<dbReference type="SUPFAM" id="SSF53756">
    <property type="entry name" value="UDP-Glycosyltransferase/glycogen phosphorylase"/>
    <property type="match status" value="1"/>
</dbReference>
<dbReference type="Gene3D" id="1.25.40.10">
    <property type="entry name" value="Tetratricopeptide repeat domain"/>
    <property type="match status" value="2"/>
</dbReference>
<dbReference type="SMART" id="SM00028">
    <property type="entry name" value="TPR"/>
    <property type="match status" value="5"/>
</dbReference>
<proteinExistence type="predicted"/>
<keyword evidence="5" id="KW-1185">Reference proteome</keyword>
<dbReference type="SUPFAM" id="SSF48452">
    <property type="entry name" value="TPR-like"/>
    <property type="match status" value="1"/>
</dbReference>
<name>A0ABV2TMB8_9RHOO</name>
<accession>A0ABV2TMB8</accession>
<dbReference type="PANTHER" id="PTHR44858">
    <property type="entry name" value="TETRATRICOPEPTIDE REPEAT PROTEIN 6"/>
    <property type="match status" value="1"/>
</dbReference>
<comment type="caution">
    <text evidence="4">The sequence shown here is derived from an EMBL/GenBank/DDBJ whole genome shotgun (WGS) entry which is preliminary data.</text>
</comment>
<sequence>MENLSLAKNLFLRALAAQEAGNLPEAETLLRQALTHAPGRESLQVNLAGILLENSQTAEATSLCEQVLAHNPANPTAWLNLALCRMKDDAPSAALDAMEKSIALDPGNASAYGNQGSILMLLAKPGKALSAYEHAIRLDADNPEWHTARGTALRALRRFNEAAEAHTKALLLDPDCANAHWNRALVELTLGHYETGWQEFEWRWRTPEPVIFSYRGHAPRWHGASLKGQRILLWSEQGLGDTLQFCRFALPLAEQGAIVILQVQASLLRLLRDSLASAHISVIAQNEIPPPHDLHSPLLSLPRILGTRPETIPARHQAYLSAPTGLEHDWQTKPDLQRQPRVGLMWQGNLENRIGRSRSLHAKQLLPLLSLPCDFVFVGKDLAEEDAQLLVSTGNFRHLTRAISDFADTASLICQLDLVISIDTSVAHLAAALGTPTWVLLAQGADWRWGLDEDSSPWYRHSTRLFRQTEAGNWDEVISALRSALNSLT</sequence>
<dbReference type="PROSITE" id="PS50005">
    <property type="entry name" value="TPR"/>
    <property type="match status" value="3"/>
</dbReference>
<dbReference type="InterPro" id="IPR050498">
    <property type="entry name" value="Ycf3"/>
</dbReference>
<organism evidence="4 5">
    <name type="scientific">Uliginosibacterium flavum</name>
    <dbReference type="NCBI Taxonomy" id="1396831"/>
    <lineage>
        <taxon>Bacteria</taxon>
        <taxon>Pseudomonadati</taxon>
        <taxon>Pseudomonadota</taxon>
        <taxon>Betaproteobacteria</taxon>
        <taxon>Rhodocyclales</taxon>
        <taxon>Zoogloeaceae</taxon>
        <taxon>Uliginosibacterium</taxon>
    </lineage>
</organism>